<evidence type="ECO:0000313" key="1">
    <source>
        <dbReference type="EMBL" id="KAJ3258298.1"/>
    </source>
</evidence>
<dbReference type="AlphaFoldDB" id="A0AAD5UI18"/>
<reference evidence="1" key="1">
    <citation type="submission" date="2020-05" db="EMBL/GenBank/DDBJ databases">
        <title>Phylogenomic resolution of chytrid fungi.</title>
        <authorList>
            <person name="Stajich J.E."/>
            <person name="Amses K."/>
            <person name="Simmons R."/>
            <person name="Seto K."/>
            <person name="Myers J."/>
            <person name="Bonds A."/>
            <person name="Quandt C.A."/>
            <person name="Barry K."/>
            <person name="Liu P."/>
            <person name="Grigoriev I."/>
            <person name="Longcore J.E."/>
            <person name="James T.Y."/>
        </authorList>
    </citation>
    <scope>NUCLEOTIDE SEQUENCE</scope>
    <source>
        <strain evidence="1">PLAUS21</strain>
    </source>
</reference>
<accession>A0AAD5UI18</accession>
<comment type="caution">
    <text evidence="1">The sequence shown here is derived from an EMBL/GenBank/DDBJ whole genome shotgun (WGS) entry which is preliminary data.</text>
</comment>
<dbReference type="EMBL" id="JADGKB010000029">
    <property type="protein sequence ID" value="KAJ3258298.1"/>
    <property type="molecule type" value="Genomic_DNA"/>
</dbReference>
<name>A0AAD5UI18_9FUNG</name>
<protein>
    <submittedName>
        <fullName evidence="1">Uncharacterized protein</fullName>
    </submittedName>
</protein>
<proteinExistence type="predicted"/>
<sequence>MMVDINENDWGELLMETDEIPSISKSTIDVVFQKFCMYTSSERTKLRNINLLEPKPATPADSPTKTNLNTAKAAADNLAKKMQAPLSNLNTNLTSLNTKILANTESLMQNLRSRNLMSMYPQKQERKDELSSDIYIGTMSDPGSRMNVPKLSEHIPKPNPIPELSENKHTDKNPVQNYQQFINHLYKNYNILHNQTVSMKTKEPVFQYWQSPIEFVKENPKYKENLALKLAGIEPTKKLTISEMATGYIDPLKKTMEKFKIGAMSSPDLPAANKSDHQRTVSYNLNAIKLPKLDESLMSLSTSPQYSMVWAAGSPDIPLPPLPSEGAKN</sequence>
<dbReference type="Proteomes" id="UP001210925">
    <property type="component" value="Unassembled WGS sequence"/>
</dbReference>
<gene>
    <name evidence="1" type="ORF">HK103_003779</name>
</gene>
<keyword evidence="2" id="KW-1185">Reference proteome</keyword>
<organism evidence="1 2">
    <name type="scientific">Boothiomyces macroporosus</name>
    <dbReference type="NCBI Taxonomy" id="261099"/>
    <lineage>
        <taxon>Eukaryota</taxon>
        <taxon>Fungi</taxon>
        <taxon>Fungi incertae sedis</taxon>
        <taxon>Chytridiomycota</taxon>
        <taxon>Chytridiomycota incertae sedis</taxon>
        <taxon>Chytridiomycetes</taxon>
        <taxon>Rhizophydiales</taxon>
        <taxon>Terramycetaceae</taxon>
        <taxon>Boothiomyces</taxon>
    </lineage>
</organism>
<evidence type="ECO:0000313" key="2">
    <source>
        <dbReference type="Proteomes" id="UP001210925"/>
    </source>
</evidence>